<evidence type="ECO:0000256" key="2">
    <source>
        <dbReference type="ARBA" id="ARBA00023002"/>
    </source>
</evidence>
<dbReference type="InterPro" id="IPR002347">
    <property type="entry name" value="SDR_fam"/>
</dbReference>
<evidence type="ECO:0000313" key="4">
    <source>
        <dbReference type="Proteomes" id="UP000515152"/>
    </source>
</evidence>
<evidence type="ECO:0000313" key="5">
    <source>
        <dbReference type="RefSeq" id="XP_012688719.1"/>
    </source>
</evidence>
<accession>A0A6P3W477</accession>
<evidence type="ECO:0000256" key="1">
    <source>
        <dbReference type="ARBA" id="ARBA00006484"/>
    </source>
</evidence>
<dbReference type="PANTHER" id="PTHR43157">
    <property type="entry name" value="PHOSPHATIDYLINOSITOL-GLYCAN BIOSYNTHESIS CLASS F PROTEIN-RELATED"/>
    <property type="match status" value="1"/>
</dbReference>
<dbReference type="OrthoDB" id="191139at2759"/>
<dbReference type="Pfam" id="PF00106">
    <property type="entry name" value="adh_short"/>
    <property type="match status" value="1"/>
</dbReference>
<keyword evidence="2" id="KW-0560">Oxidoreductase</keyword>
<dbReference type="PANTHER" id="PTHR43157:SF69">
    <property type="entry name" value="RETINOL DEHYDROGENASE 12-LIKE"/>
    <property type="match status" value="1"/>
</dbReference>
<evidence type="ECO:0000256" key="3">
    <source>
        <dbReference type="RuleBase" id="RU000363"/>
    </source>
</evidence>
<dbReference type="GO" id="GO:0016491">
    <property type="term" value="F:oxidoreductase activity"/>
    <property type="evidence" value="ECO:0007669"/>
    <property type="project" value="UniProtKB-KW"/>
</dbReference>
<dbReference type="SUPFAM" id="SSF51735">
    <property type="entry name" value="NAD(P)-binding Rossmann-fold domains"/>
    <property type="match status" value="1"/>
</dbReference>
<dbReference type="Gene3D" id="3.40.50.720">
    <property type="entry name" value="NAD(P)-binding Rossmann-like Domain"/>
    <property type="match status" value="1"/>
</dbReference>
<dbReference type="AlphaFoldDB" id="A0A6P3W477"/>
<reference evidence="5" key="1">
    <citation type="submission" date="2025-08" db="UniProtKB">
        <authorList>
            <consortium name="RefSeq"/>
        </authorList>
    </citation>
    <scope>IDENTIFICATION</scope>
</reference>
<dbReference type="InterPro" id="IPR036291">
    <property type="entry name" value="NAD(P)-bd_dom_sf"/>
</dbReference>
<dbReference type="PRINTS" id="PR00081">
    <property type="entry name" value="GDHRDH"/>
</dbReference>
<dbReference type="GeneID" id="105905260"/>
<dbReference type="Proteomes" id="UP000515152">
    <property type="component" value="Chromosome 17"/>
</dbReference>
<comment type="similarity">
    <text evidence="1 3">Belongs to the short-chain dehydrogenases/reductases (SDR) family.</text>
</comment>
<dbReference type="RefSeq" id="XP_012688719.1">
    <property type="nucleotide sequence ID" value="XM_012833265.3"/>
</dbReference>
<name>A0A6P3W477_CLUHA</name>
<organism evidence="4 5">
    <name type="scientific">Clupea harengus</name>
    <name type="common">Atlantic herring</name>
    <dbReference type="NCBI Taxonomy" id="7950"/>
    <lineage>
        <taxon>Eukaryota</taxon>
        <taxon>Metazoa</taxon>
        <taxon>Chordata</taxon>
        <taxon>Craniata</taxon>
        <taxon>Vertebrata</taxon>
        <taxon>Euteleostomi</taxon>
        <taxon>Actinopterygii</taxon>
        <taxon>Neopterygii</taxon>
        <taxon>Teleostei</taxon>
        <taxon>Clupei</taxon>
        <taxon>Clupeiformes</taxon>
        <taxon>Clupeoidei</taxon>
        <taxon>Clupeidae</taxon>
        <taxon>Clupea</taxon>
    </lineage>
</organism>
<dbReference type="KEGG" id="char:105905260"/>
<sequence>MHTLRKCFCGQWSSEARLDEKTVIITGANTGIGKETARDLAKRGARIIMACRDMERGEAAREEIVEDSGNQNVVLKKLDLSNTKSIREFAEFINKEEKQLNILINNAGVMLCPYSKTVDGFEMQIGVNHLGHFLLTFLLLDLMKRSAPARIVNVASVAHTWGGIQLDDINSEKGYNARRAYGQSKLANILTTRSLARRQDGTGVTVYSLHPGVVRTELWRHVSAPVQVAVRIFSLFTKTSVQGAQTSIYCAVEPALEKETGGYYSDCAPARCSRAARDDEMAEKLWELSCQMLGIHWD</sequence>
<dbReference type="PRINTS" id="PR00080">
    <property type="entry name" value="SDRFAMILY"/>
</dbReference>
<keyword evidence="4" id="KW-1185">Reference proteome</keyword>
<proteinExistence type="inferred from homology"/>
<protein>
    <submittedName>
        <fullName evidence="5">Retinol dehydrogenase 12</fullName>
    </submittedName>
</protein>
<gene>
    <name evidence="5" type="primary">zgc:112332</name>
</gene>